<keyword evidence="1" id="KW-0472">Membrane</keyword>
<feature type="transmembrane region" description="Helical" evidence="1">
    <location>
        <begin position="113"/>
        <end position="133"/>
    </location>
</feature>
<evidence type="ECO:0000256" key="1">
    <source>
        <dbReference type="SAM" id="Phobius"/>
    </source>
</evidence>
<dbReference type="Proteomes" id="UP000176803">
    <property type="component" value="Unassembled WGS sequence"/>
</dbReference>
<keyword evidence="1" id="KW-0812">Transmembrane</keyword>
<feature type="transmembrane region" description="Helical" evidence="1">
    <location>
        <begin position="139"/>
        <end position="163"/>
    </location>
</feature>
<accession>A0A1F7I2Q4</accession>
<feature type="transmembrane region" description="Helical" evidence="1">
    <location>
        <begin position="18"/>
        <end position="46"/>
    </location>
</feature>
<organism evidence="2 3">
    <name type="scientific">Candidatus Roizmanbacteria bacterium RIFCSPHIGHO2_12_FULL_41_11</name>
    <dbReference type="NCBI Taxonomy" id="1802052"/>
    <lineage>
        <taxon>Bacteria</taxon>
        <taxon>Candidatus Roizmaniibacteriota</taxon>
    </lineage>
</organism>
<comment type="caution">
    <text evidence="2">The sequence shown here is derived from an EMBL/GenBank/DDBJ whole genome shotgun (WGS) entry which is preliminary data.</text>
</comment>
<evidence type="ECO:0008006" key="4">
    <source>
        <dbReference type="Google" id="ProtNLM"/>
    </source>
</evidence>
<gene>
    <name evidence="2" type="ORF">A3F03_03330</name>
</gene>
<sequence>MEQEKAITLPRVIFQEKVIVWSLAVLVPLFFSGPQLLTGSFINALLIYTAMRLPVKQWIPVIILPSVAAFAHGVIFGPLSWFLFYFLPFIWLGNYLFVFIFNKVNRSQYVKLVISAAVKVALLFAAAYIYFIFGVVPALFLTAMGVVQLITALAGGAAIILFFSARKDGRTS</sequence>
<evidence type="ECO:0000313" key="3">
    <source>
        <dbReference type="Proteomes" id="UP000176803"/>
    </source>
</evidence>
<reference evidence="2 3" key="1">
    <citation type="journal article" date="2016" name="Nat. Commun.">
        <title>Thousands of microbial genomes shed light on interconnected biogeochemical processes in an aquifer system.</title>
        <authorList>
            <person name="Anantharaman K."/>
            <person name="Brown C.T."/>
            <person name="Hug L.A."/>
            <person name="Sharon I."/>
            <person name="Castelle C.J."/>
            <person name="Probst A.J."/>
            <person name="Thomas B.C."/>
            <person name="Singh A."/>
            <person name="Wilkins M.J."/>
            <person name="Karaoz U."/>
            <person name="Brodie E.L."/>
            <person name="Williams K.H."/>
            <person name="Hubbard S.S."/>
            <person name="Banfield J.F."/>
        </authorList>
    </citation>
    <scope>NUCLEOTIDE SEQUENCE [LARGE SCALE GENOMIC DNA]</scope>
</reference>
<name>A0A1F7I2Q4_9BACT</name>
<evidence type="ECO:0000313" key="2">
    <source>
        <dbReference type="EMBL" id="OGK37658.1"/>
    </source>
</evidence>
<dbReference type="AlphaFoldDB" id="A0A1F7I2Q4"/>
<feature type="transmembrane region" description="Helical" evidence="1">
    <location>
        <begin position="58"/>
        <end position="76"/>
    </location>
</feature>
<dbReference type="EMBL" id="MGAC01000034">
    <property type="protein sequence ID" value="OGK37658.1"/>
    <property type="molecule type" value="Genomic_DNA"/>
</dbReference>
<protein>
    <recommendedName>
        <fullName evidence="4">ECF transporter S component</fullName>
    </recommendedName>
</protein>
<keyword evidence="1" id="KW-1133">Transmembrane helix</keyword>
<proteinExistence type="predicted"/>
<feature type="transmembrane region" description="Helical" evidence="1">
    <location>
        <begin position="82"/>
        <end position="101"/>
    </location>
</feature>